<evidence type="ECO:0000313" key="2">
    <source>
        <dbReference type="EMBL" id="GBE84454.1"/>
    </source>
</evidence>
<name>A0A401GRU9_9APHY</name>
<evidence type="ECO:0000313" key="3">
    <source>
        <dbReference type="Proteomes" id="UP000287166"/>
    </source>
</evidence>
<keyword evidence="3" id="KW-1185">Reference proteome</keyword>
<gene>
    <name evidence="2" type="ORF">SCP_0604330</name>
</gene>
<proteinExistence type="predicted"/>
<sequence>MSITDPAATSFARGSHSASRGTSAVAKRSFLRRHPNPTDENIEDHTANIVNEPCVDIMKGKVSDLTGEQRKARTFILKLTSSCIRNVTEVGVKDKWPIPVDGILPERQNEQTGETYINPAFHRDVKHTDNWRLLVRVCDIIYTELSDEKTRPDFMNNTTMRITADTVYELAKVSWNGYKEAYRGQVEDGKRELKEDWKRRLAAEAGMRDLPDTVLDKLGFFEIIRPNWRSVEYSDILHKLWDYFWEDLPPKDRQEFKQRVHSENRSSDDPPSIAPFDFGINRDWYEQHKDKYPHSIMLHDWFSFGDPIGFGTRANETRQGVDLFMPFSNPLSTQLSDLLSTSFFVALSISIQIIVISQ</sequence>
<dbReference type="AlphaFoldDB" id="A0A401GRU9"/>
<dbReference type="Proteomes" id="UP000287166">
    <property type="component" value="Unassembled WGS sequence"/>
</dbReference>
<dbReference type="EMBL" id="BFAD01000006">
    <property type="protein sequence ID" value="GBE84454.1"/>
    <property type="molecule type" value="Genomic_DNA"/>
</dbReference>
<comment type="caution">
    <text evidence="2">The sequence shown here is derived from an EMBL/GenBank/DDBJ whole genome shotgun (WGS) entry which is preliminary data.</text>
</comment>
<feature type="region of interest" description="Disordered" evidence="1">
    <location>
        <begin position="1"/>
        <end position="47"/>
    </location>
</feature>
<dbReference type="GeneID" id="38781371"/>
<organism evidence="2 3">
    <name type="scientific">Sparassis crispa</name>
    <dbReference type="NCBI Taxonomy" id="139825"/>
    <lineage>
        <taxon>Eukaryota</taxon>
        <taxon>Fungi</taxon>
        <taxon>Dikarya</taxon>
        <taxon>Basidiomycota</taxon>
        <taxon>Agaricomycotina</taxon>
        <taxon>Agaricomycetes</taxon>
        <taxon>Polyporales</taxon>
        <taxon>Sparassidaceae</taxon>
        <taxon>Sparassis</taxon>
    </lineage>
</organism>
<evidence type="ECO:0000256" key="1">
    <source>
        <dbReference type="SAM" id="MobiDB-lite"/>
    </source>
</evidence>
<reference evidence="2 3" key="1">
    <citation type="journal article" date="2018" name="Sci. Rep.">
        <title>Genome sequence of the cauliflower mushroom Sparassis crispa (Hanabiratake) and its association with beneficial usage.</title>
        <authorList>
            <person name="Kiyama R."/>
            <person name="Furutani Y."/>
            <person name="Kawaguchi K."/>
            <person name="Nakanishi T."/>
        </authorList>
    </citation>
    <scope>NUCLEOTIDE SEQUENCE [LARGE SCALE GENOMIC DNA]</scope>
</reference>
<dbReference type="OrthoDB" id="2755095at2759"/>
<protein>
    <submittedName>
        <fullName evidence="2">Uncharacterized protein</fullName>
    </submittedName>
</protein>
<accession>A0A401GRU9</accession>
<dbReference type="RefSeq" id="XP_027615367.1">
    <property type="nucleotide sequence ID" value="XM_027759566.1"/>
</dbReference>
<dbReference type="STRING" id="139825.A0A401GRU9"/>
<dbReference type="InParanoid" id="A0A401GRU9"/>